<dbReference type="Proteomes" id="UP000183047">
    <property type="component" value="Unassembled WGS sequence"/>
</dbReference>
<dbReference type="PROSITE" id="PS51257">
    <property type="entry name" value="PROKAR_LIPOPROTEIN"/>
    <property type="match status" value="1"/>
</dbReference>
<evidence type="ECO:0000313" key="2">
    <source>
        <dbReference type="Proteomes" id="UP000183047"/>
    </source>
</evidence>
<sequence length="185" mass="20468">MRRNILFIIVLTGTVLLAGCSKTSPEDGNILVIEEQPAEAGAEFVTVHGLKYVIPEGFEDASVHPEGYEKGNAAGGYTHTYKNESLGMEIEVAEYVWANVPVEAENKEEFLKKQYDSSVGADFESEIGDDYFYNSILDVAGTRTYFREIVTDDAAFDITITYTDGDSESEAVKDEFINSCTIDKE</sequence>
<proteinExistence type="predicted"/>
<dbReference type="AlphaFoldDB" id="A0A1G5FIV3"/>
<organism evidence="1 2">
    <name type="scientific">Butyrivibrio hungatei</name>
    <dbReference type="NCBI Taxonomy" id="185008"/>
    <lineage>
        <taxon>Bacteria</taxon>
        <taxon>Bacillati</taxon>
        <taxon>Bacillota</taxon>
        <taxon>Clostridia</taxon>
        <taxon>Lachnospirales</taxon>
        <taxon>Lachnospiraceae</taxon>
        <taxon>Butyrivibrio</taxon>
    </lineage>
</organism>
<gene>
    <name evidence="1" type="ORF">SAMN02910451_02421</name>
</gene>
<dbReference type="RefSeq" id="WP_074462886.1">
    <property type="nucleotide sequence ID" value="NZ_FMUR01000015.1"/>
</dbReference>
<accession>A0A1G5FIV3</accession>
<evidence type="ECO:0000313" key="1">
    <source>
        <dbReference type="EMBL" id="SCY39143.1"/>
    </source>
</evidence>
<protein>
    <recommendedName>
        <fullName evidence="3">Lipoprotein</fullName>
    </recommendedName>
</protein>
<keyword evidence="2" id="KW-1185">Reference proteome</keyword>
<dbReference type="EMBL" id="FMUR01000015">
    <property type="protein sequence ID" value="SCY39143.1"/>
    <property type="molecule type" value="Genomic_DNA"/>
</dbReference>
<reference evidence="2" key="1">
    <citation type="submission" date="2016-10" db="EMBL/GenBank/DDBJ databases">
        <authorList>
            <person name="Varghese N."/>
            <person name="Submissions S."/>
        </authorList>
    </citation>
    <scope>NUCLEOTIDE SEQUENCE [LARGE SCALE GENOMIC DNA]</scope>
    <source>
        <strain evidence="2">XBD2006</strain>
    </source>
</reference>
<evidence type="ECO:0008006" key="3">
    <source>
        <dbReference type="Google" id="ProtNLM"/>
    </source>
</evidence>
<name>A0A1G5FIV3_9FIRM</name>